<protein>
    <submittedName>
        <fullName evidence="2">MEMO1 family protein</fullName>
    </submittedName>
</protein>
<dbReference type="EMBL" id="JADPIE010000009">
    <property type="protein sequence ID" value="MBF8438050.1"/>
    <property type="molecule type" value="Genomic_DNA"/>
</dbReference>
<dbReference type="CDD" id="cd07951">
    <property type="entry name" value="ED_3B_N_AMMECR1"/>
    <property type="match status" value="1"/>
</dbReference>
<feature type="domain" description="Extradiol ring-cleavage dioxygenase class III enzyme subunit B" evidence="1">
    <location>
        <begin position="5"/>
        <end position="255"/>
    </location>
</feature>
<dbReference type="RefSeq" id="WP_270455146.1">
    <property type="nucleotide sequence ID" value="NZ_JADPIE010000009.1"/>
</dbReference>
<accession>A0A931AWZ6</accession>
<reference evidence="2" key="1">
    <citation type="submission" date="2020-11" db="EMBL/GenBank/DDBJ databases">
        <title>Halonatronomonas betainensis gen. nov., sp. nov. a novel haloalkaliphilic representative of the family Halanaerobiacae capable of betaine degradation.</title>
        <authorList>
            <person name="Boltyanskaya Y."/>
            <person name="Kevbrin V."/>
            <person name="Detkova E."/>
            <person name="Grouzdev D.S."/>
            <person name="Koziaeva V."/>
            <person name="Zhilina T."/>
        </authorList>
    </citation>
    <scope>NUCLEOTIDE SEQUENCE</scope>
    <source>
        <strain evidence="2">Z-7014</strain>
    </source>
</reference>
<dbReference type="AlphaFoldDB" id="A0A931AWZ6"/>
<evidence type="ECO:0000313" key="2">
    <source>
        <dbReference type="EMBL" id="MBF8438050.1"/>
    </source>
</evidence>
<comment type="caution">
    <text evidence="2">The sequence shown here is derived from an EMBL/GenBank/DDBJ whole genome shotgun (WGS) entry which is preliminary data.</text>
</comment>
<gene>
    <name evidence="2" type="ORF">I0Q91_13240</name>
</gene>
<dbReference type="InterPro" id="IPR004183">
    <property type="entry name" value="Xdiol_dOase_suB"/>
</dbReference>
<dbReference type="SUPFAM" id="SSF53213">
    <property type="entry name" value="LigB-like"/>
    <property type="match status" value="1"/>
</dbReference>
<dbReference type="GO" id="GO:0016702">
    <property type="term" value="F:oxidoreductase activity, acting on single donors with incorporation of molecular oxygen, incorporation of two atoms of oxygen"/>
    <property type="evidence" value="ECO:0007669"/>
    <property type="project" value="UniProtKB-ARBA"/>
</dbReference>
<sequence>MPEGLLLPHPPIIVPEVGGKRREEAAKTISAFEEAVEELLKEEIDLIISVGPHGEIDWNQVTVDQAETLKGDLSRFNARDVSLELESANEFAEKLIKAFEVRAEYDVKGIKSGNIDHGIMVPAYFLNKAGLAKDIPWLKINIAFWQADKLYEFGKIVMEEASKNYENPKVIISGDLSHKINHDSPAGYSPAGSKFDQRLVNDLKTANLSSLLNYDESFLEEAGECGYRPLMVGLGLLDGRWNKIEVKSYEAPYGVGYAVAGFYR</sequence>
<keyword evidence="3" id="KW-1185">Reference proteome</keyword>
<proteinExistence type="predicted"/>
<organism evidence="2 3">
    <name type="scientific">Halonatronomonas betaini</name>
    <dbReference type="NCBI Taxonomy" id="2778430"/>
    <lineage>
        <taxon>Bacteria</taxon>
        <taxon>Bacillati</taxon>
        <taxon>Bacillota</taxon>
        <taxon>Clostridia</taxon>
        <taxon>Halanaerobiales</taxon>
        <taxon>Halarsenatibacteraceae</taxon>
        <taxon>Halonatronomonas</taxon>
    </lineage>
</organism>
<dbReference type="GO" id="GO:0008198">
    <property type="term" value="F:ferrous iron binding"/>
    <property type="evidence" value="ECO:0007669"/>
    <property type="project" value="InterPro"/>
</dbReference>
<dbReference type="Proteomes" id="UP000621436">
    <property type="component" value="Unassembled WGS sequence"/>
</dbReference>
<dbReference type="Pfam" id="PF02900">
    <property type="entry name" value="LigB"/>
    <property type="match status" value="1"/>
</dbReference>
<evidence type="ECO:0000313" key="3">
    <source>
        <dbReference type="Proteomes" id="UP000621436"/>
    </source>
</evidence>
<dbReference type="Gene3D" id="3.40.830.10">
    <property type="entry name" value="LigB-like"/>
    <property type="match status" value="1"/>
</dbReference>
<name>A0A931AWZ6_9FIRM</name>
<evidence type="ECO:0000259" key="1">
    <source>
        <dbReference type="Pfam" id="PF02900"/>
    </source>
</evidence>